<feature type="compositionally biased region" description="Acidic residues" evidence="1">
    <location>
        <begin position="273"/>
        <end position="290"/>
    </location>
</feature>
<proteinExistence type="predicted"/>
<protein>
    <submittedName>
        <fullName evidence="2">Uncharacterized protein</fullName>
    </submittedName>
</protein>
<sequence length="427" mass="46093">MSSRQPDHWEENLIENSESLYSRLRTYYLSNSNLHCQYSSPWLLLPPSLFAPAIVASERQGQEASGNLADPAQPGARAVCPASRLGPARVPLDHIPLLSLTGGEGENADECDSEALSSSSEYDSSDSVPIPSIPFDHSIESDSGPEDEGDDSEYDSSDSVPIPSIPFDHSIESDSDPEDEGDDSGNDNGPYPPPPPPTPDILCQPELNDDRGPNSSDLSSELDTEQTPLLAAYWTTLCNNPDSDAEEVNYNSASPASPSVNSHVKEQSAADANSDEYEAGAEDNGEEDGNDSITGEASRTNSIDPIIRPRQMPNAGHPGPPAAIARTRTTGATTATAHPSPYMFRKRGFGTVRSTCRLLTREDFNSTGQSQHVGGSAQTPMSSGAEIMDPYLECWPQDIPHRAYRVFISLPFSPWLLLFPRISLECL</sequence>
<feature type="compositionally biased region" description="Low complexity" evidence="1">
    <location>
        <begin position="157"/>
        <end position="166"/>
    </location>
</feature>
<evidence type="ECO:0000256" key="1">
    <source>
        <dbReference type="SAM" id="MobiDB-lite"/>
    </source>
</evidence>
<gene>
    <name evidence="2" type="ORF">L873DRAFT_463045</name>
</gene>
<feature type="compositionally biased region" description="Polar residues" evidence="1">
    <location>
        <begin position="213"/>
        <end position="227"/>
    </location>
</feature>
<feature type="compositionally biased region" description="Low complexity" evidence="1">
    <location>
        <begin position="114"/>
        <end position="134"/>
    </location>
</feature>
<feature type="compositionally biased region" description="Acidic residues" evidence="1">
    <location>
        <begin position="173"/>
        <end position="185"/>
    </location>
</feature>
<feature type="compositionally biased region" description="Acidic residues" evidence="1">
    <location>
        <begin position="143"/>
        <end position="156"/>
    </location>
</feature>
<dbReference type="AlphaFoldDB" id="A0A3N4JVP1"/>
<keyword evidence="3" id="KW-1185">Reference proteome</keyword>
<feature type="region of interest" description="Disordered" evidence="1">
    <location>
        <begin position="100"/>
        <end position="300"/>
    </location>
</feature>
<accession>A0A3N4JVP1</accession>
<organism evidence="2 3">
    <name type="scientific">Choiromyces venosus 120613-1</name>
    <dbReference type="NCBI Taxonomy" id="1336337"/>
    <lineage>
        <taxon>Eukaryota</taxon>
        <taxon>Fungi</taxon>
        <taxon>Dikarya</taxon>
        <taxon>Ascomycota</taxon>
        <taxon>Pezizomycotina</taxon>
        <taxon>Pezizomycetes</taxon>
        <taxon>Pezizales</taxon>
        <taxon>Tuberaceae</taxon>
        <taxon>Choiromyces</taxon>
    </lineage>
</organism>
<name>A0A3N4JVP1_9PEZI</name>
<evidence type="ECO:0000313" key="2">
    <source>
        <dbReference type="EMBL" id="RPB02426.1"/>
    </source>
</evidence>
<feature type="compositionally biased region" description="Pro residues" evidence="1">
    <location>
        <begin position="190"/>
        <end position="199"/>
    </location>
</feature>
<evidence type="ECO:0000313" key="3">
    <source>
        <dbReference type="Proteomes" id="UP000276215"/>
    </source>
</evidence>
<dbReference type="EMBL" id="ML120368">
    <property type="protein sequence ID" value="RPB02426.1"/>
    <property type="molecule type" value="Genomic_DNA"/>
</dbReference>
<dbReference type="Proteomes" id="UP000276215">
    <property type="component" value="Unassembled WGS sequence"/>
</dbReference>
<reference evidence="2 3" key="1">
    <citation type="journal article" date="2018" name="Nat. Ecol. Evol.">
        <title>Pezizomycetes genomes reveal the molecular basis of ectomycorrhizal truffle lifestyle.</title>
        <authorList>
            <person name="Murat C."/>
            <person name="Payen T."/>
            <person name="Noel B."/>
            <person name="Kuo A."/>
            <person name="Morin E."/>
            <person name="Chen J."/>
            <person name="Kohler A."/>
            <person name="Krizsan K."/>
            <person name="Balestrini R."/>
            <person name="Da Silva C."/>
            <person name="Montanini B."/>
            <person name="Hainaut M."/>
            <person name="Levati E."/>
            <person name="Barry K.W."/>
            <person name="Belfiori B."/>
            <person name="Cichocki N."/>
            <person name="Clum A."/>
            <person name="Dockter R.B."/>
            <person name="Fauchery L."/>
            <person name="Guy J."/>
            <person name="Iotti M."/>
            <person name="Le Tacon F."/>
            <person name="Lindquist E.A."/>
            <person name="Lipzen A."/>
            <person name="Malagnac F."/>
            <person name="Mello A."/>
            <person name="Molinier V."/>
            <person name="Miyauchi S."/>
            <person name="Poulain J."/>
            <person name="Riccioni C."/>
            <person name="Rubini A."/>
            <person name="Sitrit Y."/>
            <person name="Splivallo R."/>
            <person name="Traeger S."/>
            <person name="Wang M."/>
            <person name="Zifcakova L."/>
            <person name="Wipf D."/>
            <person name="Zambonelli A."/>
            <person name="Paolocci F."/>
            <person name="Nowrousian M."/>
            <person name="Ottonello S."/>
            <person name="Baldrian P."/>
            <person name="Spatafora J.W."/>
            <person name="Henrissat B."/>
            <person name="Nagy L.G."/>
            <person name="Aury J.M."/>
            <person name="Wincker P."/>
            <person name="Grigoriev I.V."/>
            <person name="Bonfante P."/>
            <person name="Martin F.M."/>
        </authorList>
    </citation>
    <scope>NUCLEOTIDE SEQUENCE [LARGE SCALE GENOMIC DNA]</scope>
    <source>
        <strain evidence="2 3">120613-1</strain>
    </source>
</reference>
<feature type="compositionally biased region" description="Low complexity" evidence="1">
    <location>
        <begin position="251"/>
        <end position="262"/>
    </location>
</feature>